<accession>A0A2H3JQP2</accession>
<dbReference type="Proteomes" id="UP000218811">
    <property type="component" value="Unassembled WGS sequence"/>
</dbReference>
<dbReference type="AlphaFoldDB" id="A0A2H3JQP2"/>
<keyword evidence="3" id="KW-1185">Reference proteome</keyword>
<protein>
    <recommendedName>
        <fullName evidence="1">DEAD/DEAH-box helicase domain-containing protein</fullName>
    </recommendedName>
</protein>
<sequence length="135" mass="15188">METIYDLDSKHFNLLLEAAREAAYKTRQYSSAETRAKLTAEFKRIFGPDKAPYDWQLDVTEAILLGLDAIVIAGTGAGKTMPFAIPLLLDEQRNKMILILSPLNELEKDQVSCQECKVTNKYRSCVRGHPQQAAQ</sequence>
<dbReference type="Gene3D" id="3.40.50.300">
    <property type="entry name" value="P-loop containing nucleotide triphosphate hydrolases"/>
    <property type="match status" value="1"/>
</dbReference>
<proteinExistence type="predicted"/>
<feature type="domain" description="DEAD/DEAH-box helicase" evidence="1">
    <location>
        <begin position="55"/>
        <end position="112"/>
    </location>
</feature>
<dbReference type="GO" id="GO:0003676">
    <property type="term" value="F:nucleic acid binding"/>
    <property type="evidence" value="ECO:0007669"/>
    <property type="project" value="InterPro"/>
</dbReference>
<dbReference type="SUPFAM" id="SSF52540">
    <property type="entry name" value="P-loop containing nucleoside triphosphate hydrolases"/>
    <property type="match status" value="1"/>
</dbReference>
<evidence type="ECO:0000259" key="1">
    <source>
        <dbReference type="Pfam" id="PF00270"/>
    </source>
</evidence>
<dbReference type="EMBL" id="KB468157">
    <property type="protein sequence ID" value="PCH44251.1"/>
    <property type="molecule type" value="Genomic_DNA"/>
</dbReference>
<gene>
    <name evidence="2" type="ORF">WOLCODRAFT_76312</name>
</gene>
<dbReference type="OrthoDB" id="2499463at2759"/>
<evidence type="ECO:0000313" key="3">
    <source>
        <dbReference type="Proteomes" id="UP000218811"/>
    </source>
</evidence>
<reference evidence="2 3" key="1">
    <citation type="journal article" date="2012" name="Science">
        <title>The Paleozoic origin of enzymatic lignin decomposition reconstructed from 31 fungal genomes.</title>
        <authorList>
            <person name="Floudas D."/>
            <person name="Binder M."/>
            <person name="Riley R."/>
            <person name="Barry K."/>
            <person name="Blanchette R.A."/>
            <person name="Henrissat B."/>
            <person name="Martinez A.T."/>
            <person name="Otillar R."/>
            <person name="Spatafora J.W."/>
            <person name="Yadav J.S."/>
            <person name="Aerts A."/>
            <person name="Benoit I."/>
            <person name="Boyd A."/>
            <person name="Carlson A."/>
            <person name="Copeland A."/>
            <person name="Coutinho P.M."/>
            <person name="de Vries R.P."/>
            <person name="Ferreira P."/>
            <person name="Findley K."/>
            <person name="Foster B."/>
            <person name="Gaskell J."/>
            <person name="Glotzer D."/>
            <person name="Gorecki P."/>
            <person name="Heitman J."/>
            <person name="Hesse C."/>
            <person name="Hori C."/>
            <person name="Igarashi K."/>
            <person name="Jurgens J.A."/>
            <person name="Kallen N."/>
            <person name="Kersten P."/>
            <person name="Kohler A."/>
            <person name="Kuees U."/>
            <person name="Kumar T.K.A."/>
            <person name="Kuo A."/>
            <person name="LaButti K."/>
            <person name="Larrondo L.F."/>
            <person name="Lindquist E."/>
            <person name="Ling A."/>
            <person name="Lombard V."/>
            <person name="Lucas S."/>
            <person name="Lundell T."/>
            <person name="Martin R."/>
            <person name="McLaughlin D.J."/>
            <person name="Morgenstern I."/>
            <person name="Morin E."/>
            <person name="Murat C."/>
            <person name="Nagy L.G."/>
            <person name="Nolan M."/>
            <person name="Ohm R.A."/>
            <person name="Patyshakuliyeva A."/>
            <person name="Rokas A."/>
            <person name="Ruiz-Duenas F.J."/>
            <person name="Sabat G."/>
            <person name="Salamov A."/>
            <person name="Samejima M."/>
            <person name="Schmutz J."/>
            <person name="Slot J.C."/>
            <person name="St John F."/>
            <person name="Stenlid J."/>
            <person name="Sun H."/>
            <person name="Sun S."/>
            <person name="Syed K."/>
            <person name="Tsang A."/>
            <person name="Wiebenga A."/>
            <person name="Young D."/>
            <person name="Pisabarro A."/>
            <person name="Eastwood D.C."/>
            <person name="Martin F."/>
            <person name="Cullen D."/>
            <person name="Grigoriev I.V."/>
            <person name="Hibbett D.S."/>
        </authorList>
    </citation>
    <scope>NUCLEOTIDE SEQUENCE [LARGE SCALE GENOMIC DNA]</scope>
    <source>
        <strain evidence="2 3">MD-104</strain>
    </source>
</reference>
<dbReference type="Pfam" id="PF00270">
    <property type="entry name" value="DEAD"/>
    <property type="match status" value="1"/>
</dbReference>
<dbReference type="InterPro" id="IPR027417">
    <property type="entry name" value="P-loop_NTPase"/>
</dbReference>
<dbReference type="InterPro" id="IPR011545">
    <property type="entry name" value="DEAD/DEAH_box_helicase_dom"/>
</dbReference>
<evidence type="ECO:0000313" key="2">
    <source>
        <dbReference type="EMBL" id="PCH44251.1"/>
    </source>
</evidence>
<organism evidence="2 3">
    <name type="scientific">Wolfiporia cocos (strain MD-104)</name>
    <name type="common">Brown rot fungus</name>
    <dbReference type="NCBI Taxonomy" id="742152"/>
    <lineage>
        <taxon>Eukaryota</taxon>
        <taxon>Fungi</taxon>
        <taxon>Dikarya</taxon>
        <taxon>Basidiomycota</taxon>
        <taxon>Agaricomycotina</taxon>
        <taxon>Agaricomycetes</taxon>
        <taxon>Polyporales</taxon>
        <taxon>Phaeolaceae</taxon>
        <taxon>Wolfiporia</taxon>
    </lineage>
</organism>
<dbReference type="GO" id="GO:0005524">
    <property type="term" value="F:ATP binding"/>
    <property type="evidence" value="ECO:0007669"/>
    <property type="project" value="InterPro"/>
</dbReference>
<name>A0A2H3JQP2_WOLCO</name>